<evidence type="ECO:0000256" key="1">
    <source>
        <dbReference type="SAM" id="MobiDB-lite"/>
    </source>
</evidence>
<name>A0A2P5HTU4_DIAHE</name>
<dbReference type="Proteomes" id="UP000094444">
    <property type="component" value="Unassembled WGS sequence"/>
</dbReference>
<dbReference type="EMBL" id="MAVT02000752">
    <property type="protein sequence ID" value="POS73689.1"/>
    <property type="molecule type" value="Genomic_DNA"/>
</dbReference>
<feature type="region of interest" description="Disordered" evidence="1">
    <location>
        <begin position="110"/>
        <end position="130"/>
    </location>
</feature>
<proteinExistence type="predicted"/>
<dbReference type="AlphaFoldDB" id="A0A2P5HTU4"/>
<dbReference type="InParanoid" id="A0A2P5HTU4"/>
<keyword evidence="3" id="KW-1185">Reference proteome</keyword>
<protein>
    <submittedName>
        <fullName evidence="2">Uncharacterized protein</fullName>
    </submittedName>
</protein>
<gene>
    <name evidence="2" type="ORF">DHEL01_v207920</name>
</gene>
<evidence type="ECO:0000313" key="2">
    <source>
        <dbReference type="EMBL" id="POS73689.1"/>
    </source>
</evidence>
<evidence type="ECO:0000313" key="3">
    <source>
        <dbReference type="Proteomes" id="UP000094444"/>
    </source>
</evidence>
<dbReference type="OrthoDB" id="4524829at2759"/>
<reference evidence="2" key="1">
    <citation type="submission" date="2017-09" db="EMBL/GenBank/DDBJ databases">
        <title>Polyketide synthases of a Diaporthe helianthi virulent isolate.</title>
        <authorList>
            <person name="Baroncelli R."/>
        </authorList>
    </citation>
    <scope>NUCLEOTIDE SEQUENCE [LARGE SCALE GENOMIC DNA]</scope>
    <source>
        <strain evidence="2">7/96</strain>
    </source>
</reference>
<organism evidence="2 3">
    <name type="scientific">Diaporthe helianthi</name>
    <dbReference type="NCBI Taxonomy" id="158607"/>
    <lineage>
        <taxon>Eukaryota</taxon>
        <taxon>Fungi</taxon>
        <taxon>Dikarya</taxon>
        <taxon>Ascomycota</taxon>
        <taxon>Pezizomycotina</taxon>
        <taxon>Sordariomycetes</taxon>
        <taxon>Sordariomycetidae</taxon>
        <taxon>Diaporthales</taxon>
        <taxon>Diaporthaceae</taxon>
        <taxon>Diaporthe</taxon>
    </lineage>
</organism>
<comment type="caution">
    <text evidence="2">The sequence shown here is derived from an EMBL/GenBank/DDBJ whole genome shotgun (WGS) entry which is preliminary data.</text>
</comment>
<accession>A0A2P5HTU4</accession>
<sequence>MNDKLYVWLDDKPHSVEGHNRQCTLFFKDNQVWGPKGCHYNTTSLADAIQKADDRFVLRLEPKPHSVEGHTRYISVKSRGQLLLNRMSTHDNMAELVAVIDAIETAQAKETSSTVVSETVQQEEGGVNSD</sequence>